<dbReference type="VEuPathDB" id="VectorBase:AMEC010550"/>
<reference evidence="3" key="2">
    <citation type="submission" date="2020-05" db="UniProtKB">
        <authorList>
            <consortium name="EnsemblMetazoa"/>
        </authorList>
    </citation>
    <scope>IDENTIFICATION</scope>
    <source>
        <strain evidence="3">CM1001059</strain>
    </source>
</reference>
<dbReference type="AlphaFoldDB" id="A0A182TYD4"/>
<dbReference type="Proteomes" id="UP000075902">
    <property type="component" value="Unassembled WGS sequence"/>
</dbReference>
<keyword evidence="1" id="KW-0343">GTPase activation</keyword>
<dbReference type="STRING" id="34690.A0A182TYD4"/>
<organism evidence="3 4">
    <name type="scientific">Anopheles melas</name>
    <dbReference type="NCBI Taxonomy" id="34690"/>
    <lineage>
        <taxon>Eukaryota</taxon>
        <taxon>Metazoa</taxon>
        <taxon>Ecdysozoa</taxon>
        <taxon>Arthropoda</taxon>
        <taxon>Hexapoda</taxon>
        <taxon>Insecta</taxon>
        <taxon>Pterygota</taxon>
        <taxon>Neoptera</taxon>
        <taxon>Endopterygota</taxon>
        <taxon>Diptera</taxon>
        <taxon>Nematocera</taxon>
        <taxon>Culicoidea</taxon>
        <taxon>Culicidae</taxon>
        <taxon>Anophelinae</taxon>
        <taxon>Anopheles</taxon>
    </lineage>
</organism>
<dbReference type="Gene3D" id="2.30.29.30">
    <property type="entry name" value="Pleckstrin-homology domain (PH domain)/Phosphotyrosine-binding domain (PTB)"/>
    <property type="match status" value="1"/>
</dbReference>
<feature type="compositionally biased region" description="Low complexity" evidence="2">
    <location>
        <begin position="35"/>
        <end position="46"/>
    </location>
</feature>
<dbReference type="PANTHER" id="PTHR23176:SF133">
    <property type="entry name" value="GTPASE-ACTIVATING PROTEIN PAC-1"/>
    <property type="match status" value="1"/>
</dbReference>
<sequence length="314" mass="33962">MRQKQPHHSLLLDDEDRKMRRVSYLRATAHDNLFPMLESDPDSSPMSLPPADTPDTDPTEPASSTVELSSGLATTDEGAPASGKLQPQQLKSAYRPWRRPRLTTDIQPLRRLFDPEADLAVPALPPILETEPFTSASASKKRSRPLPTPPRLPNDDDDADDDDADDADEDEVGAAGTRPARPARAVKGRSASLVTTTPFGSATGGGHRLFGAAGSLGNLHVITTTTAGGIVTRNYFFAQSHGTKSKALAHFRDGGAADSTEPVVREGELHVKVTLIDGKRSADRSWRTVHAVLRGHHLKLTLVREGKNSNQRKS</sequence>
<dbReference type="PANTHER" id="PTHR23176">
    <property type="entry name" value="RHO/RAC/CDC GTPASE-ACTIVATING PROTEIN"/>
    <property type="match status" value="1"/>
</dbReference>
<dbReference type="InterPro" id="IPR050729">
    <property type="entry name" value="Rho-GAP"/>
</dbReference>
<feature type="compositionally biased region" description="Acidic residues" evidence="2">
    <location>
        <begin position="155"/>
        <end position="172"/>
    </location>
</feature>
<protein>
    <submittedName>
        <fullName evidence="3">Uncharacterized protein</fullName>
    </submittedName>
</protein>
<feature type="region of interest" description="Disordered" evidence="2">
    <location>
        <begin position="30"/>
        <end position="107"/>
    </location>
</feature>
<evidence type="ECO:0000256" key="2">
    <source>
        <dbReference type="SAM" id="MobiDB-lite"/>
    </source>
</evidence>
<accession>A0A182TYD4</accession>
<evidence type="ECO:0000313" key="4">
    <source>
        <dbReference type="Proteomes" id="UP000075902"/>
    </source>
</evidence>
<keyword evidence="4" id="KW-1185">Reference proteome</keyword>
<dbReference type="GO" id="GO:0005096">
    <property type="term" value="F:GTPase activator activity"/>
    <property type="evidence" value="ECO:0007669"/>
    <property type="project" value="UniProtKB-KW"/>
</dbReference>
<feature type="compositionally biased region" description="Low complexity" evidence="2">
    <location>
        <begin position="173"/>
        <end position="185"/>
    </location>
</feature>
<name>A0A182TYD4_9DIPT</name>
<feature type="region of interest" description="Disordered" evidence="2">
    <location>
        <begin position="130"/>
        <end position="189"/>
    </location>
</feature>
<dbReference type="InterPro" id="IPR011993">
    <property type="entry name" value="PH-like_dom_sf"/>
</dbReference>
<reference evidence="4" key="1">
    <citation type="submission" date="2014-01" db="EMBL/GenBank/DDBJ databases">
        <title>The Genome Sequence of Anopheles melas CM1001059_A (V2).</title>
        <authorList>
            <consortium name="The Broad Institute Genomics Platform"/>
            <person name="Neafsey D.E."/>
            <person name="Besansky N."/>
            <person name="Howell P."/>
            <person name="Walton C."/>
            <person name="Young S.K."/>
            <person name="Zeng Q."/>
            <person name="Gargeya S."/>
            <person name="Fitzgerald M."/>
            <person name="Haas B."/>
            <person name="Abouelleil A."/>
            <person name="Allen A.W."/>
            <person name="Alvarado L."/>
            <person name="Arachchi H.M."/>
            <person name="Berlin A.M."/>
            <person name="Chapman S.B."/>
            <person name="Gainer-Dewar J."/>
            <person name="Goldberg J."/>
            <person name="Griggs A."/>
            <person name="Gujja S."/>
            <person name="Hansen M."/>
            <person name="Howarth C."/>
            <person name="Imamovic A."/>
            <person name="Ireland A."/>
            <person name="Larimer J."/>
            <person name="McCowan C."/>
            <person name="Murphy C."/>
            <person name="Pearson M."/>
            <person name="Poon T.W."/>
            <person name="Priest M."/>
            <person name="Roberts A."/>
            <person name="Saif S."/>
            <person name="Shea T."/>
            <person name="Sisk P."/>
            <person name="Sykes S."/>
            <person name="Wortman J."/>
            <person name="Nusbaum C."/>
            <person name="Birren B."/>
        </authorList>
    </citation>
    <scope>NUCLEOTIDE SEQUENCE [LARGE SCALE GENOMIC DNA]</scope>
    <source>
        <strain evidence="4">CM1001059</strain>
    </source>
</reference>
<evidence type="ECO:0000256" key="1">
    <source>
        <dbReference type="ARBA" id="ARBA00022468"/>
    </source>
</evidence>
<proteinExistence type="predicted"/>
<evidence type="ECO:0000313" key="3">
    <source>
        <dbReference type="EnsemblMetazoa" id="AMEC010550-PA"/>
    </source>
</evidence>
<dbReference type="EnsemblMetazoa" id="AMEC010550-RA">
    <property type="protein sequence ID" value="AMEC010550-PA"/>
    <property type="gene ID" value="AMEC010550"/>
</dbReference>
<dbReference type="GO" id="GO:0005737">
    <property type="term" value="C:cytoplasm"/>
    <property type="evidence" value="ECO:0007669"/>
    <property type="project" value="TreeGrafter"/>
</dbReference>